<name>A0AAJ1BWC5_9HYPH</name>
<sequence length="502" mass="57009">MSTVFNGAFAPSIGGFLTVRGYARLIDIARCSYADEAYQRDLKPSHVEDIKKFFDDGEYLFFPEIILSVQLDVDYEKAGAPSADPFQLIRDGEPFKSNTNGLDIKPRKTRSTSDLARYEITVPDGQKLFKRIDGNHRLSAFEALKDVEFDRYVAPFCLVFFGSAKDARRNEKALFHNINSKAMPLTSEEVYKGIIDAPDDFSDSDLNDRFGPEYLQCRQLKDRLDFSYLANLKSVFGKNKGQDECARSVLIQSLQDVRGQIDPKTTLDTEAVFGAIKRINDTYGDKRLQASTAQGLFAAFLYFQLSTDRSRGTYEQFTNWVLRTHQYELRSINAADLIKIFSKIAQSRKRQVFVSMQFSEDTKPNFEAIKSAIDDLNVKHDLDIAIRPLRIDQFDTGFSYVINDEILRLIEDSGYLIADLTKGNPNVYHEIGYLMGLNQGQGLPHRNFLLVHNNSIGDAQKDIRFNLAGIKQLRESDTNGLREAVKRQVSIYFGLDEKAVEA</sequence>
<reference evidence="1" key="1">
    <citation type="submission" date="2022-06" db="EMBL/GenBank/DDBJ databases">
        <authorList>
            <person name="Sun Q."/>
        </authorList>
    </citation>
    <scope>NUCLEOTIDE SEQUENCE</scope>
    <source>
        <strain evidence="1">S101</strain>
    </source>
</reference>
<evidence type="ECO:0000313" key="2">
    <source>
        <dbReference type="Proteomes" id="UP001155380"/>
    </source>
</evidence>
<proteinExistence type="predicted"/>
<evidence type="ECO:0008006" key="3">
    <source>
        <dbReference type="Google" id="ProtNLM"/>
    </source>
</evidence>
<dbReference type="RefSeq" id="WP_250915680.1">
    <property type="nucleotide sequence ID" value="NZ_JAMXLX010000002.1"/>
</dbReference>
<evidence type="ECO:0000313" key="1">
    <source>
        <dbReference type="EMBL" id="MCO5957062.1"/>
    </source>
</evidence>
<protein>
    <recommendedName>
        <fullName evidence="3">DGQHR domain-containing protein</fullName>
    </recommendedName>
</protein>
<accession>A0AAJ1BWC5</accession>
<dbReference type="EMBL" id="JAMXLX010000002">
    <property type="protein sequence ID" value="MCO5957062.1"/>
    <property type="molecule type" value="Genomic_DNA"/>
</dbReference>
<gene>
    <name evidence="1" type="ORF">NBH21_09800</name>
</gene>
<organism evidence="1 2">
    <name type="scientific">Ciceribacter sichuanensis</name>
    <dbReference type="NCBI Taxonomy" id="2949647"/>
    <lineage>
        <taxon>Bacteria</taxon>
        <taxon>Pseudomonadati</taxon>
        <taxon>Pseudomonadota</taxon>
        <taxon>Alphaproteobacteria</taxon>
        <taxon>Hyphomicrobiales</taxon>
        <taxon>Rhizobiaceae</taxon>
        <taxon>Ciceribacter</taxon>
    </lineage>
</organism>
<comment type="caution">
    <text evidence="1">The sequence shown here is derived from an EMBL/GenBank/DDBJ whole genome shotgun (WGS) entry which is preliminary data.</text>
</comment>
<dbReference type="Proteomes" id="UP001155380">
    <property type="component" value="Unassembled WGS sequence"/>
</dbReference>
<dbReference type="AlphaFoldDB" id="A0AAJ1BWC5"/>